<dbReference type="Gene3D" id="2.40.420.20">
    <property type="match status" value="1"/>
</dbReference>
<feature type="chain" id="PRO_5006916086" evidence="1">
    <location>
        <begin position="32"/>
        <end position="394"/>
    </location>
</feature>
<dbReference type="InterPro" id="IPR058982">
    <property type="entry name" value="Beta-barrel_AprE"/>
</dbReference>
<dbReference type="PANTHER" id="PTHR30469">
    <property type="entry name" value="MULTIDRUG RESISTANCE PROTEIN MDTA"/>
    <property type="match status" value="1"/>
</dbReference>
<comment type="caution">
    <text evidence="4">The sequence shown here is derived from an EMBL/GenBank/DDBJ whole genome shotgun (WGS) entry which is preliminary data.</text>
</comment>
<dbReference type="EMBL" id="LNYP01000023">
    <property type="protein sequence ID" value="KTD38974.1"/>
    <property type="molecule type" value="Genomic_DNA"/>
</dbReference>
<reference evidence="4 5" key="1">
    <citation type="submission" date="2015-11" db="EMBL/GenBank/DDBJ databases">
        <title>Genomic analysis of 38 Legionella species identifies large and diverse effector repertoires.</title>
        <authorList>
            <person name="Burstein D."/>
            <person name="Amaro F."/>
            <person name="Zusman T."/>
            <person name="Lifshitz Z."/>
            <person name="Cohen O."/>
            <person name="Gilbert J.A."/>
            <person name="Pupko T."/>
            <person name="Shuman H.A."/>
            <person name="Segal G."/>
        </authorList>
    </citation>
    <scope>NUCLEOTIDE SEQUENCE [LARGE SCALE GENOMIC DNA]</scope>
    <source>
        <strain evidence="4 5">Oak Ridge-10</strain>
    </source>
</reference>
<proteinExistence type="predicted"/>
<keyword evidence="1" id="KW-0732">Signal</keyword>
<name>A0A0W0X301_9GAMM</name>
<dbReference type="AlphaFoldDB" id="A0A0W0X301"/>
<dbReference type="InterPro" id="IPR058627">
    <property type="entry name" value="MdtA-like_C"/>
</dbReference>
<dbReference type="Gene3D" id="2.40.50.100">
    <property type="match status" value="1"/>
</dbReference>
<feature type="signal peptide" evidence="1">
    <location>
        <begin position="1"/>
        <end position="31"/>
    </location>
</feature>
<evidence type="ECO:0000259" key="3">
    <source>
        <dbReference type="Pfam" id="PF26002"/>
    </source>
</evidence>
<evidence type="ECO:0000313" key="4">
    <source>
        <dbReference type="EMBL" id="KTD38974.1"/>
    </source>
</evidence>
<dbReference type="Pfam" id="PF26002">
    <property type="entry name" value="Beta-barrel_AprE"/>
    <property type="match status" value="1"/>
</dbReference>
<dbReference type="RefSeq" id="WP_042239019.1">
    <property type="nucleotide sequence ID" value="NZ_KV441804.1"/>
</dbReference>
<dbReference type="SUPFAM" id="SSF111369">
    <property type="entry name" value="HlyD-like secretion proteins"/>
    <property type="match status" value="1"/>
</dbReference>
<evidence type="ECO:0000259" key="2">
    <source>
        <dbReference type="Pfam" id="PF25967"/>
    </source>
</evidence>
<dbReference type="Gene3D" id="2.40.30.170">
    <property type="match status" value="1"/>
</dbReference>
<dbReference type="Pfam" id="PF25967">
    <property type="entry name" value="RND-MFP_C"/>
    <property type="match status" value="1"/>
</dbReference>
<accession>A0A0W0X301</accession>
<feature type="domain" description="Multidrug resistance protein MdtA-like C-terminal permuted SH3" evidence="2">
    <location>
        <begin position="339"/>
        <end position="393"/>
    </location>
</feature>
<protein>
    <submittedName>
        <fullName evidence="4">Membrane-fusion protein AcrA</fullName>
    </submittedName>
</protein>
<dbReference type="Proteomes" id="UP000054858">
    <property type="component" value="Unassembled WGS sequence"/>
</dbReference>
<gene>
    <name evidence="4" type="ORF">Loak_1095</name>
</gene>
<dbReference type="PROSITE" id="PS51257">
    <property type="entry name" value="PROKAR_LIPOPROTEIN"/>
    <property type="match status" value="1"/>
</dbReference>
<organism evidence="4 5">
    <name type="scientific">Legionella oakridgensis</name>
    <dbReference type="NCBI Taxonomy" id="29423"/>
    <lineage>
        <taxon>Bacteria</taxon>
        <taxon>Pseudomonadati</taxon>
        <taxon>Pseudomonadota</taxon>
        <taxon>Gammaproteobacteria</taxon>
        <taxon>Legionellales</taxon>
        <taxon>Legionellaceae</taxon>
        <taxon>Legionella</taxon>
    </lineage>
</organism>
<dbReference type="Gene3D" id="1.10.287.470">
    <property type="entry name" value="Helix hairpin bin"/>
    <property type="match status" value="1"/>
</dbReference>
<sequence>MTNHLKRKFKEYTAKAMGRLFILLFFSSLLTACGEQTSMAKNNLKTYEVKPENIHKTLYFTGTMQPLKENTLTSPMDAVVETMHYHYGQRIKKNDVVFTLNSPELQKQYNEVLTDYLKAKDTYTIAQAKFVGTEDLWQAGLLSKNNYLSEKSSLNNARVSLMQATHKLSDMLEKMDNDGGQNLSSLSFAAFDKVRLALTAKHNMIHLKSPDDGVLLYPPKSNEDKSGRLTVGTAVKAGQVLALIGDMSGIRVEIDIPEVDIDKVKPGMPAVIRSTAFPKEALQGKLIVMNAQASTTSAATLPSFTAIVEVKGLTLQQQAWVKVGMSASIELSVDSADKLMIPIAAVKLKAGKSIVQVLEKNGTHRIQEVTTGSALVDKVVIDSGLKSGDVVIYD</sequence>
<dbReference type="PANTHER" id="PTHR30469:SF33">
    <property type="entry name" value="SLR1207 PROTEIN"/>
    <property type="match status" value="1"/>
</dbReference>
<dbReference type="PATRIC" id="fig|29423.5.peg.1148"/>
<dbReference type="GO" id="GO:0015562">
    <property type="term" value="F:efflux transmembrane transporter activity"/>
    <property type="evidence" value="ECO:0007669"/>
    <property type="project" value="TreeGrafter"/>
</dbReference>
<feature type="domain" description="AprE-like beta-barrel" evidence="3">
    <location>
        <begin position="252"/>
        <end position="331"/>
    </location>
</feature>
<evidence type="ECO:0000256" key="1">
    <source>
        <dbReference type="SAM" id="SignalP"/>
    </source>
</evidence>
<dbReference type="GO" id="GO:1990281">
    <property type="term" value="C:efflux pump complex"/>
    <property type="evidence" value="ECO:0007669"/>
    <property type="project" value="TreeGrafter"/>
</dbReference>
<evidence type="ECO:0000313" key="5">
    <source>
        <dbReference type="Proteomes" id="UP000054858"/>
    </source>
</evidence>